<proteinExistence type="predicted"/>
<evidence type="ECO:0000313" key="1">
    <source>
        <dbReference type="EMBL" id="MCE7507536.1"/>
    </source>
</evidence>
<dbReference type="KEGG" id="axe:P40_21100"/>
<dbReference type="Gene3D" id="3.20.20.80">
    <property type="entry name" value="Glycosidases"/>
    <property type="match status" value="1"/>
</dbReference>
<dbReference type="Proteomes" id="UP001107961">
    <property type="component" value="Unassembled WGS sequence"/>
</dbReference>
<evidence type="ECO:0000313" key="2">
    <source>
        <dbReference type="Proteomes" id="UP001107961"/>
    </source>
</evidence>
<name>A0A9Q3W1G7_9GAMM</name>
<keyword evidence="2" id="KW-1185">Reference proteome</keyword>
<dbReference type="Pfam" id="PF12876">
    <property type="entry name" value="Cellulase-like"/>
    <property type="match status" value="1"/>
</dbReference>
<dbReference type="InterPro" id="IPR024778">
    <property type="entry name" value="Put_cellulase"/>
</dbReference>
<organism evidence="1 2">
    <name type="scientific">Alloalcanivorax xenomutans</name>
    <dbReference type="NCBI Taxonomy" id="1094342"/>
    <lineage>
        <taxon>Bacteria</taxon>
        <taxon>Pseudomonadati</taxon>
        <taxon>Pseudomonadota</taxon>
        <taxon>Gammaproteobacteria</taxon>
        <taxon>Oceanospirillales</taxon>
        <taxon>Alcanivoracaceae</taxon>
        <taxon>Alloalcanivorax</taxon>
    </lineage>
</organism>
<protein>
    <submittedName>
        <fullName evidence="1">Cellulase</fullName>
    </submittedName>
</protein>
<dbReference type="EMBL" id="JAJVKT010000002">
    <property type="protein sequence ID" value="MCE7507536.1"/>
    <property type="molecule type" value="Genomic_DNA"/>
</dbReference>
<comment type="caution">
    <text evidence="1">The sequence shown here is derived from an EMBL/GenBank/DDBJ whole genome shotgun (WGS) entry which is preliminary data.</text>
</comment>
<sequence>MGEQGPSAGKESERLALACWDYAWPLAREYRSLDRVLDETVARGFNALRLDPFPHLLAAPARGVHMDRCELDVPADPRRDLAASKATIRIRRNVRRLLQGAADRGLSLWLHSHFLPDSRARRSFVRRPEDFVDVWAQTLGLIREWDLLDRVVAVDFCHQFPQPPAAHGLIRRVFGRSPERPLPRHWSERQERSLEAYLVEVPRTLRALFPGVRFGVSCGAGQSEYLRQMDTGELDFLELALWLDDDPRFRLASGERLPVPGRLGRVLAPPVRQLLMEATGEQWLRRLHDQLNRRLAFARLRRMEPVLGDGYLQVSRPPSSLPRGWAAFIESTVDQALTAGVSVMTPTSLARPQTPWLWREQDWLEQLNRRIRAGG</sequence>
<dbReference type="RefSeq" id="WP_080531772.1">
    <property type="nucleotide sequence ID" value="NZ_CP012331.1"/>
</dbReference>
<reference evidence="1" key="1">
    <citation type="submission" date="2022-01" db="EMBL/GenBank/DDBJ databases">
        <authorList>
            <person name="Karlyshev A.V."/>
            <person name="Jaspars M."/>
        </authorList>
    </citation>
    <scope>NUCLEOTIDE SEQUENCE</scope>
    <source>
        <strain evidence="1">AGSA3-2</strain>
    </source>
</reference>
<gene>
    <name evidence="1" type="ORF">LZG35_02720</name>
</gene>
<accession>A0A9Q3W1G7</accession>
<dbReference type="AlphaFoldDB" id="A0A9Q3W1G7"/>